<organism evidence="10 11">
    <name type="scientific">Isoptericola peretonis</name>
    <dbReference type="NCBI Taxonomy" id="2918523"/>
    <lineage>
        <taxon>Bacteria</taxon>
        <taxon>Bacillati</taxon>
        <taxon>Actinomycetota</taxon>
        <taxon>Actinomycetes</taxon>
        <taxon>Micrococcales</taxon>
        <taxon>Promicromonosporaceae</taxon>
        <taxon>Isoptericola</taxon>
    </lineage>
</organism>
<sequence>MSDIDTTPSTPDTAPTSRARDSLRKPAFWNFGGLFFFYFAIWQLAFTFLSRWLETEAGMSHGNIGLLNSVMAFTAFCLQPFYGFIQDKLGFRKNLFAFVVLVGAMMGPFFAFVFTPIVEVNQVLGAVVGGIFLSLTLNAGVGIVETFNERNARANGFEYGHVRLFGSVAGATASLVGGFIWASNPDNIWWAGTFSALVLGVLLFVARTPKPGEPGYAAVTGDAGGTRTKVTLATVKELLTNRSFVGFMVLMFGTAALYDVFDQQFPNYFAQFVTGGIDPQVLFSRVVFVQILAEALVMIATPFLINRIGAKNGLLLFGLVLVVRVLGSAFFTSTEMLIVWRLLAAIEMPLMLISVMKYLTRMFDVRISATAYMLGFNMAKQIGIVVFSWAFGAAYDSIGFGHSYIVMGIVVVAVTLVASFLMRDDRRYALADGSAPEAVPAR</sequence>
<evidence type="ECO:0000256" key="4">
    <source>
        <dbReference type="ARBA" id="ARBA00022519"/>
    </source>
</evidence>
<keyword evidence="5 8" id="KW-0812">Transmembrane</keyword>
<evidence type="ECO:0000256" key="7">
    <source>
        <dbReference type="ARBA" id="ARBA00023136"/>
    </source>
</evidence>
<dbReference type="PANTHER" id="PTHR23522:SF10">
    <property type="entry name" value="3-PHENYLPROPIONIC ACID TRANSPORTER-RELATED"/>
    <property type="match status" value="1"/>
</dbReference>
<reference evidence="10 11" key="1">
    <citation type="submission" date="2022-02" db="EMBL/GenBank/DDBJ databases">
        <title>The car tank lid bacteriome: a reservoir of bacteria with potential in bioremediation of fuel.</title>
        <authorList>
            <person name="Vidal-Verdu A."/>
            <person name="Gomez-Martinez D."/>
            <person name="Latorre-Perez A."/>
            <person name="Pereto J."/>
            <person name="Porcar M."/>
        </authorList>
    </citation>
    <scope>NUCLEOTIDE SEQUENCE [LARGE SCALE GENOMIC DNA]</scope>
    <source>
        <strain evidence="10 11">4D.3</strain>
    </source>
</reference>
<keyword evidence="11" id="KW-1185">Reference proteome</keyword>
<evidence type="ECO:0000259" key="9">
    <source>
        <dbReference type="PROSITE" id="PS50850"/>
    </source>
</evidence>
<keyword evidence="6 8" id="KW-1133">Transmembrane helix</keyword>
<dbReference type="PROSITE" id="PS50850">
    <property type="entry name" value="MFS"/>
    <property type="match status" value="1"/>
</dbReference>
<dbReference type="PRINTS" id="PR00174">
    <property type="entry name" value="LACYSMPORT"/>
</dbReference>
<evidence type="ECO:0000256" key="5">
    <source>
        <dbReference type="ARBA" id="ARBA00022692"/>
    </source>
</evidence>
<evidence type="ECO:0000313" key="10">
    <source>
        <dbReference type="EMBL" id="MCK9792895.1"/>
    </source>
</evidence>
<feature type="transmembrane region" description="Helical" evidence="8">
    <location>
        <begin position="164"/>
        <end position="182"/>
    </location>
</feature>
<feature type="transmembrane region" description="Helical" evidence="8">
    <location>
        <begin position="65"/>
        <end position="83"/>
    </location>
</feature>
<dbReference type="SUPFAM" id="SSF103473">
    <property type="entry name" value="MFS general substrate transporter"/>
    <property type="match status" value="2"/>
</dbReference>
<feature type="transmembrane region" description="Helical" evidence="8">
    <location>
        <begin position="312"/>
        <end position="332"/>
    </location>
</feature>
<evidence type="ECO:0000256" key="8">
    <source>
        <dbReference type="SAM" id="Phobius"/>
    </source>
</evidence>
<keyword evidence="7 8" id="KW-0472">Membrane</keyword>
<feature type="transmembrane region" description="Helical" evidence="8">
    <location>
        <begin position="281"/>
        <end position="305"/>
    </location>
</feature>
<dbReference type="PANTHER" id="PTHR23522">
    <property type="entry name" value="BLL5896 PROTEIN"/>
    <property type="match status" value="1"/>
</dbReference>
<feature type="transmembrane region" description="Helical" evidence="8">
    <location>
        <begin position="95"/>
        <end position="117"/>
    </location>
</feature>
<dbReference type="RefSeq" id="WP_416342737.1">
    <property type="nucleotide sequence ID" value="NZ_JALQCY010000001.1"/>
</dbReference>
<dbReference type="EMBL" id="JALQCY010000001">
    <property type="protein sequence ID" value="MCK9792895.1"/>
    <property type="molecule type" value="Genomic_DNA"/>
</dbReference>
<proteinExistence type="predicted"/>
<dbReference type="Gene3D" id="1.20.1250.20">
    <property type="entry name" value="MFS general substrate transporter like domains"/>
    <property type="match status" value="2"/>
</dbReference>
<dbReference type="NCBIfam" id="TIGR00882">
    <property type="entry name" value="2A0105"/>
    <property type="match status" value="1"/>
</dbReference>
<dbReference type="InterPro" id="IPR020846">
    <property type="entry name" value="MFS_dom"/>
</dbReference>
<dbReference type="Pfam" id="PF01306">
    <property type="entry name" value="LacY_symp"/>
    <property type="match status" value="1"/>
</dbReference>
<evidence type="ECO:0000256" key="6">
    <source>
        <dbReference type="ARBA" id="ARBA00022989"/>
    </source>
</evidence>
<protein>
    <submittedName>
        <fullName evidence="10">Oligosaccharide MFS transporter</fullName>
    </submittedName>
</protein>
<feature type="transmembrane region" description="Helical" evidence="8">
    <location>
        <begin position="188"/>
        <end position="206"/>
    </location>
</feature>
<keyword evidence="2" id="KW-0813">Transport</keyword>
<comment type="subcellular location">
    <subcellularLocation>
        <location evidence="1">Cell inner membrane</location>
        <topology evidence="1">Multi-pass membrane protein</topology>
    </subcellularLocation>
</comment>
<name>A0ABT0J071_9MICO</name>
<dbReference type="Proteomes" id="UP001651050">
    <property type="component" value="Unassembled WGS sequence"/>
</dbReference>
<feature type="transmembrane region" description="Helical" evidence="8">
    <location>
        <begin position="244"/>
        <end position="261"/>
    </location>
</feature>
<keyword evidence="4" id="KW-0997">Cell inner membrane</keyword>
<feature type="transmembrane region" description="Helical" evidence="8">
    <location>
        <begin position="27"/>
        <end position="45"/>
    </location>
</feature>
<keyword evidence="3" id="KW-1003">Cell membrane</keyword>
<comment type="caution">
    <text evidence="10">The sequence shown here is derived from an EMBL/GenBank/DDBJ whole genome shotgun (WGS) entry which is preliminary data.</text>
</comment>
<feature type="domain" description="Major facilitator superfamily (MFS) profile" evidence="9">
    <location>
        <begin position="26"/>
        <end position="426"/>
    </location>
</feature>
<dbReference type="InterPro" id="IPR000576">
    <property type="entry name" value="LacY/RafB_perm_fam"/>
</dbReference>
<evidence type="ECO:0000256" key="1">
    <source>
        <dbReference type="ARBA" id="ARBA00004429"/>
    </source>
</evidence>
<gene>
    <name evidence="10" type="ORF">M1843_03920</name>
</gene>
<dbReference type="NCBIfam" id="NF007077">
    <property type="entry name" value="PRK09528.1"/>
    <property type="match status" value="1"/>
</dbReference>
<feature type="transmembrane region" description="Helical" evidence="8">
    <location>
        <begin position="403"/>
        <end position="422"/>
    </location>
</feature>
<evidence type="ECO:0000256" key="2">
    <source>
        <dbReference type="ARBA" id="ARBA00022448"/>
    </source>
</evidence>
<dbReference type="InterPro" id="IPR036259">
    <property type="entry name" value="MFS_trans_sf"/>
</dbReference>
<feature type="transmembrane region" description="Helical" evidence="8">
    <location>
        <begin position="371"/>
        <end position="391"/>
    </location>
</feature>
<accession>A0ABT0J071</accession>
<evidence type="ECO:0000313" key="11">
    <source>
        <dbReference type="Proteomes" id="UP001651050"/>
    </source>
</evidence>
<feature type="transmembrane region" description="Helical" evidence="8">
    <location>
        <begin position="338"/>
        <end position="359"/>
    </location>
</feature>
<evidence type="ECO:0000256" key="3">
    <source>
        <dbReference type="ARBA" id="ARBA00022475"/>
    </source>
</evidence>
<feature type="transmembrane region" description="Helical" evidence="8">
    <location>
        <begin position="123"/>
        <end position="144"/>
    </location>
</feature>